<keyword evidence="2" id="KW-0813">Transport</keyword>
<comment type="subcellular location">
    <subcellularLocation>
        <location evidence="1">Cell membrane</location>
        <topology evidence="1">Multi-pass membrane protein</topology>
    </subcellularLocation>
</comment>
<feature type="transmembrane region" description="Helical" evidence="6">
    <location>
        <begin position="100"/>
        <end position="120"/>
    </location>
</feature>
<feature type="transmembrane region" description="Helical" evidence="6">
    <location>
        <begin position="217"/>
        <end position="239"/>
    </location>
</feature>
<dbReference type="Pfam" id="PF07690">
    <property type="entry name" value="MFS_1"/>
    <property type="match status" value="2"/>
</dbReference>
<dbReference type="CDD" id="cd17353">
    <property type="entry name" value="MFS_OFA_like"/>
    <property type="match status" value="1"/>
</dbReference>
<dbReference type="OrthoDB" id="9793415at2"/>
<evidence type="ECO:0000313" key="8">
    <source>
        <dbReference type="EMBL" id="OEF97550.1"/>
    </source>
</evidence>
<dbReference type="RefSeq" id="WP_069642948.1">
    <property type="nucleotide sequence ID" value="NZ_MIJE01000011.1"/>
</dbReference>
<evidence type="ECO:0000259" key="7">
    <source>
        <dbReference type="PROSITE" id="PS50850"/>
    </source>
</evidence>
<dbReference type="InterPro" id="IPR050327">
    <property type="entry name" value="Proton-linked_MCT"/>
</dbReference>
<feature type="transmembrane region" description="Helical" evidence="6">
    <location>
        <begin position="245"/>
        <end position="266"/>
    </location>
</feature>
<evidence type="ECO:0000256" key="2">
    <source>
        <dbReference type="ARBA" id="ARBA00022448"/>
    </source>
</evidence>
<dbReference type="InterPro" id="IPR036259">
    <property type="entry name" value="MFS_trans_sf"/>
</dbReference>
<dbReference type="InterPro" id="IPR020846">
    <property type="entry name" value="MFS_dom"/>
</dbReference>
<dbReference type="PANTHER" id="PTHR11360:SF317">
    <property type="entry name" value="MAJOR FACILITATOR SUPERFAMILY (MFS) PROFILE DOMAIN-CONTAINING PROTEIN-RELATED"/>
    <property type="match status" value="1"/>
</dbReference>
<feature type="transmembrane region" description="Helical" evidence="6">
    <location>
        <begin position="132"/>
        <end position="152"/>
    </location>
</feature>
<evidence type="ECO:0000256" key="6">
    <source>
        <dbReference type="SAM" id="Phobius"/>
    </source>
</evidence>
<evidence type="ECO:0000256" key="3">
    <source>
        <dbReference type="ARBA" id="ARBA00022692"/>
    </source>
</evidence>
<evidence type="ECO:0000313" key="9">
    <source>
        <dbReference type="Proteomes" id="UP000094296"/>
    </source>
</evidence>
<feature type="transmembrane region" description="Helical" evidence="6">
    <location>
        <begin position="278"/>
        <end position="300"/>
    </location>
</feature>
<protein>
    <submittedName>
        <fullName evidence="8">MFS transporter</fullName>
    </submittedName>
</protein>
<dbReference type="STRING" id="766136.BHF68_04915"/>
<feature type="transmembrane region" description="Helical" evidence="6">
    <location>
        <begin position="366"/>
        <end position="387"/>
    </location>
</feature>
<dbReference type="SUPFAM" id="SSF103473">
    <property type="entry name" value="MFS general substrate transporter"/>
    <property type="match status" value="1"/>
</dbReference>
<dbReference type="PROSITE" id="PS50850">
    <property type="entry name" value="MFS"/>
    <property type="match status" value="1"/>
</dbReference>
<dbReference type="AlphaFoldDB" id="A0A1E5G3K6"/>
<evidence type="ECO:0000256" key="4">
    <source>
        <dbReference type="ARBA" id="ARBA00022989"/>
    </source>
</evidence>
<feature type="domain" description="Major facilitator superfamily (MFS) profile" evidence="7">
    <location>
        <begin position="6"/>
        <end position="392"/>
    </location>
</feature>
<feature type="transmembrane region" description="Helical" evidence="6">
    <location>
        <begin position="306"/>
        <end position="327"/>
    </location>
</feature>
<name>A0A1E5G3K6_9FIRM</name>
<dbReference type="Gene3D" id="1.20.1250.20">
    <property type="entry name" value="MFS general substrate transporter like domains"/>
    <property type="match status" value="2"/>
</dbReference>
<dbReference type="EMBL" id="MIJE01000011">
    <property type="protein sequence ID" value="OEF97550.1"/>
    <property type="molecule type" value="Genomic_DNA"/>
</dbReference>
<reference evidence="8 9" key="1">
    <citation type="submission" date="2016-09" db="EMBL/GenBank/DDBJ databases">
        <title>Draft genome sequence for the type strain of Desulfuribacillus alkaliarsenatis AHT28, an obligately anaerobic, sulfidogenic bacterium isolated from Russian soda lake sediments.</title>
        <authorList>
            <person name="Abin C.A."/>
            <person name="Hollibaugh J.T."/>
        </authorList>
    </citation>
    <scope>NUCLEOTIDE SEQUENCE [LARGE SCALE GENOMIC DNA]</scope>
    <source>
        <strain evidence="8 9">AHT28</strain>
    </source>
</reference>
<dbReference type="InterPro" id="IPR011701">
    <property type="entry name" value="MFS"/>
</dbReference>
<keyword evidence="3 6" id="KW-0812">Transmembrane</keyword>
<organism evidence="8 9">
    <name type="scientific">Desulfuribacillus alkaliarsenatis</name>
    <dbReference type="NCBI Taxonomy" id="766136"/>
    <lineage>
        <taxon>Bacteria</taxon>
        <taxon>Bacillati</taxon>
        <taxon>Bacillota</taxon>
        <taxon>Desulfuribacillia</taxon>
        <taxon>Desulfuribacillales</taxon>
        <taxon>Desulfuribacillaceae</taxon>
        <taxon>Desulfuribacillus</taxon>
    </lineage>
</organism>
<dbReference type="Proteomes" id="UP000094296">
    <property type="component" value="Unassembled WGS sequence"/>
</dbReference>
<comment type="caution">
    <text evidence="8">The sequence shown here is derived from an EMBL/GenBank/DDBJ whole genome shotgun (WGS) entry which is preliminary data.</text>
</comment>
<keyword evidence="9" id="KW-1185">Reference proteome</keyword>
<keyword evidence="5 6" id="KW-0472">Membrane</keyword>
<dbReference type="GO" id="GO:0005886">
    <property type="term" value="C:plasma membrane"/>
    <property type="evidence" value="ECO:0007669"/>
    <property type="project" value="UniProtKB-SubCell"/>
</dbReference>
<keyword evidence="4 6" id="KW-1133">Transmembrane helix</keyword>
<feature type="transmembrane region" description="Helical" evidence="6">
    <location>
        <begin position="164"/>
        <end position="184"/>
    </location>
</feature>
<dbReference type="GO" id="GO:0022857">
    <property type="term" value="F:transmembrane transporter activity"/>
    <property type="evidence" value="ECO:0007669"/>
    <property type="project" value="InterPro"/>
</dbReference>
<evidence type="ECO:0000256" key="1">
    <source>
        <dbReference type="ARBA" id="ARBA00004651"/>
    </source>
</evidence>
<feature type="transmembrane region" description="Helical" evidence="6">
    <location>
        <begin position="339"/>
        <end position="360"/>
    </location>
</feature>
<sequence>MKKPRNRWSVVFGALLIQVCLGAVYAWSLFNKPLTEKFGWSTDDVVLTFSITIATFAAFTFFAGKLQDKIGPRLVAMGGGILLGVGLMLASTATSIYQLYFYYGVIGGAGIGAAYVCPIATCVKWFPDRPSLITGVAVAGFGAGGLLFKPIITYFIDTLGVMPAFFYLGLIYLIGITVGAQFLANPTENCIPKKDNADTIIPKKDYSTKEMLKTPKFYVIWSVFFIGCMVGLMVISLAVDIGVNLAQISAEAAGNAIITIALLNAFGRIFWGSVADRFGFRNTLMIIYSLTAITITYMGYVSLTYFTFLVTTSIIGFFFGGFLALFPSKTAFHYGTKNLGTNYGLVYLAYGLSAFAGPILATRLGFINAFYISAVLCLLAVAGIYLIRSISLTSEKIMSK</sequence>
<feature type="transmembrane region" description="Helical" evidence="6">
    <location>
        <begin position="74"/>
        <end position="94"/>
    </location>
</feature>
<evidence type="ECO:0000256" key="5">
    <source>
        <dbReference type="ARBA" id="ARBA00023136"/>
    </source>
</evidence>
<accession>A0A1E5G3K6</accession>
<gene>
    <name evidence="8" type="ORF">BHF68_04915</name>
</gene>
<proteinExistence type="predicted"/>
<dbReference type="PANTHER" id="PTHR11360">
    <property type="entry name" value="MONOCARBOXYLATE TRANSPORTER"/>
    <property type="match status" value="1"/>
</dbReference>
<feature type="transmembrane region" description="Helical" evidence="6">
    <location>
        <begin position="45"/>
        <end position="62"/>
    </location>
</feature>